<reference evidence="2" key="1">
    <citation type="submission" date="2021-12" db="EMBL/GenBank/DDBJ databases">
        <authorList>
            <person name="King R."/>
        </authorList>
    </citation>
    <scope>NUCLEOTIDE SEQUENCE</scope>
</reference>
<keyword evidence="1" id="KW-0732">Signal</keyword>
<evidence type="ECO:0000313" key="3">
    <source>
        <dbReference type="Proteomes" id="UP001153714"/>
    </source>
</evidence>
<sequence length="114" mass="12625">MKLFVLLSVLLVSALVAANPVSVQDAQTREDRVVQSGYFNGWFSRTIRLGIQEDYVITAFTITRTAGVATWALMDGGIGANFMSIYVMQPLVFPLPPSYKFDFEIRGQPQSSSL</sequence>
<evidence type="ECO:0000313" key="2">
    <source>
        <dbReference type="EMBL" id="CAH0760137.1"/>
    </source>
</evidence>
<keyword evidence="3" id="KW-1185">Reference proteome</keyword>
<name>A0A9P0C6Y3_9NEOP</name>
<dbReference type="AlphaFoldDB" id="A0A9P0C6Y3"/>
<evidence type="ECO:0000256" key="1">
    <source>
        <dbReference type="SAM" id="SignalP"/>
    </source>
</evidence>
<protein>
    <submittedName>
        <fullName evidence="2">Uncharacterized protein</fullName>
    </submittedName>
</protein>
<dbReference type="EMBL" id="OU893336">
    <property type="protein sequence ID" value="CAH0760137.1"/>
    <property type="molecule type" value="Genomic_DNA"/>
</dbReference>
<proteinExistence type="predicted"/>
<reference evidence="2" key="2">
    <citation type="submission" date="2022-10" db="EMBL/GenBank/DDBJ databases">
        <authorList>
            <consortium name="ENA_rothamsted_submissions"/>
            <consortium name="culmorum"/>
            <person name="King R."/>
        </authorList>
    </citation>
    <scope>NUCLEOTIDE SEQUENCE</scope>
</reference>
<accession>A0A9P0C6Y3</accession>
<feature type="signal peptide" evidence="1">
    <location>
        <begin position="1"/>
        <end position="18"/>
    </location>
</feature>
<dbReference type="Proteomes" id="UP001153714">
    <property type="component" value="Chromosome 5"/>
</dbReference>
<gene>
    <name evidence="2" type="ORF">DIATSA_LOCUS10358</name>
</gene>
<organism evidence="2 3">
    <name type="scientific">Diatraea saccharalis</name>
    <name type="common">sugarcane borer</name>
    <dbReference type="NCBI Taxonomy" id="40085"/>
    <lineage>
        <taxon>Eukaryota</taxon>
        <taxon>Metazoa</taxon>
        <taxon>Ecdysozoa</taxon>
        <taxon>Arthropoda</taxon>
        <taxon>Hexapoda</taxon>
        <taxon>Insecta</taxon>
        <taxon>Pterygota</taxon>
        <taxon>Neoptera</taxon>
        <taxon>Endopterygota</taxon>
        <taxon>Lepidoptera</taxon>
        <taxon>Glossata</taxon>
        <taxon>Ditrysia</taxon>
        <taxon>Pyraloidea</taxon>
        <taxon>Crambidae</taxon>
        <taxon>Crambinae</taxon>
        <taxon>Diatraea</taxon>
    </lineage>
</organism>
<feature type="chain" id="PRO_5040252263" evidence="1">
    <location>
        <begin position="19"/>
        <end position="114"/>
    </location>
</feature>